<evidence type="ECO:0000259" key="2">
    <source>
        <dbReference type="Pfam" id="PF01205"/>
    </source>
</evidence>
<evidence type="ECO:0000313" key="4">
    <source>
        <dbReference type="Proteomes" id="UP000316008"/>
    </source>
</evidence>
<dbReference type="GO" id="GO:0006446">
    <property type="term" value="P:regulation of translational initiation"/>
    <property type="evidence" value="ECO:0007669"/>
    <property type="project" value="TreeGrafter"/>
</dbReference>
<dbReference type="EMBL" id="VLPL01000001">
    <property type="protein sequence ID" value="TSJ48193.1"/>
    <property type="molecule type" value="Genomic_DNA"/>
</dbReference>
<evidence type="ECO:0000313" key="3">
    <source>
        <dbReference type="EMBL" id="TSJ48193.1"/>
    </source>
</evidence>
<comment type="similarity">
    <text evidence="1">Belongs to the IMPACT family.</text>
</comment>
<protein>
    <submittedName>
        <fullName evidence="3">YigZ family protein</fullName>
    </submittedName>
</protein>
<evidence type="ECO:0000256" key="1">
    <source>
        <dbReference type="ARBA" id="ARBA00007665"/>
    </source>
</evidence>
<dbReference type="PANTHER" id="PTHR16301">
    <property type="entry name" value="IMPACT-RELATED"/>
    <property type="match status" value="1"/>
</dbReference>
<dbReference type="PANTHER" id="PTHR16301:SF20">
    <property type="entry name" value="IMPACT FAMILY MEMBER YIGZ"/>
    <property type="match status" value="1"/>
</dbReference>
<dbReference type="InterPro" id="IPR020568">
    <property type="entry name" value="Ribosomal_Su5_D2-typ_SF"/>
</dbReference>
<dbReference type="InterPro" id="IPR023582">
    <property type="entry name" value="Impact"/>
</dbReference>
<organism evidence="3 4">
    <name type="scientific">Fluviicola chungangensis</name>
    <dbReference type="NCBI Taxonomy" id="2597671"/>
    <lineage>
        <taxon>Bacteria</taxon>
        <taxon>Pseudomonadati</taxon>
        <taxon>Bacteroidota</taxon>
        <taxon>Flavobacteriia</taxon>
        <taxon>Flavobacteriales</taxon>
        <taxon>Crocinitomicaceae</taxon>
        <taxon>Fluviicola</taxon>
    </lineage>
</organism>
<dbReference type="Gene3D" id="3.30.70.240">
    <property type="match status" value="1"/>
</dbReference>
<accession>A0A556N7X9</accession>
<dbReference type="Pfam" id="PF01205">
    <property type="entry name" value="Impact_N"/>
    <property type="match status" value="1"/>
</dbReference>
<dbReference type="SUPFAM" id="SSF54211">
    <property type="entry name" value="Ribosomal protein S5 domain 2-like"/>
    <property type="match status" value="1"/>
</dbReference>
<keyword evidence="4" id="KW-1185">Reference proteome</keyword>
<dbReference type="RefSeq" id="WP_144331728.1">
    <property type="nucleotide sequence ID" value="NZ_VLPL01000001.1"/>
</dbReference>
<feature type="domain" description="Impact N-terminal" evidence="2">
    <location>
        <begin position="20"/>
        <end position="125"/>
    </location>
</feature>
<dbReference type="AlphaFoldDB" id="A0A556N7X9"/>
<dbReference type="InterPro" id="IPR036956">
    <property type="entry name" value="Impact_N_sf"/>
</dbReference>
<sequence>MSESKFKTISELSEGFYKEKGSKFLAFAIPCKTEDEIKEHIQRLRKEHYQAVHVCSAFRLGSDKKKYRASDDGEPSNSAGAPILGQIQSFDLTNILIAVVRYYGGINLGVGGLINAYRTASKDALENAQIIEQEDEILITLQYDYSEMPQVMSVLKNSPAKIIEQDFQLSCKLSIQVPVSEMNLLEQFSELNLLLPEEKHIRIENHGIIQ</sequence>
<dbReference type="GO" id="GO:0005737">
    <property type="term" value="C:cytoplasm"/>
    <property type="evidence" value="ECO:0007669"/>
    <property type="project" value="TreeGrafter"/>
</dbReference>
<gene>
    <name evidence="3" type="ORF">FO442_03380</name>
</gene>
<dbReference type="OrthoDB" id="9813771at2"/>
<proteinExistence type="inferred from homology"/>
<dbReference type="Gene3D" id="3.30.230.30">
    <property type="entry name" value="Impact, N-terminal domain"/>
    <property type="match status" value="1"/>
</dbReference>
<dbReference type="Proteomes" id="UP000316008">
    <property type="component" value="Unassembled WGS sequence"/>
</dbReference>
<dbReference type="InterPro" id="IPR001498">
    <property type="entry name" value="Impact_N"/>
</dbReference>
<name>A0A556N7X9_9FLAO</name>
<comment type="caution">
    <text evidence="3">The sequence shown here is derived from an EMBL/GenBank/DDBJ whole genome shotgun (WGS) entry which is preliminary data.</text>
</comment>
<reference evidence="3 4" key="1">
    <citation type="submission" date="2019-07" db="EMBL/GenBank/DDBJ databases">
        <authorList>
            <person name="Huq M.A."/>
        </authorList>
    </citation>
    <scope>NUCLEOTIDE SEQUENCE [LARGE SCALE GENOMIC DNA]</scope>
    <source>
        <strain evidence="3 4">MAH-3</strain>
    </source>
</reference>